<name>A0A7H1N2H1_9PROT</name>
<feature type="region of interest" description="Required for zinc-mediated homotetramerization and catalytic activity" evidence="8">
    <location>
        <begin position="446"/>
        <end position="449"/>
    </location>
</feature>
<proteinExistence type="inferred from homology"/>
<feature type="binding site" evidence="8">
    <location>
        <position position="345"/>
    </location>
    <ligand>
        <name>Mg(2+)</name>
        <dbReference type="ChEBI" id="CHEBI:18420"/>
        <note>catalytic</note>
    </ligand>
</feature>
<dbReference type="GO" id="GO:0008270">
    <property type="term" value="F:zinc ion binding"/>
    <property type="evidence" value="ECO:0007669"/>
    <property type="project" value="UniProtKB-UniRule"/>
</dbReference>
<feature type="domain" description="RNA-binding protein AU-1/Ribonuclease E/G" evidence="10">
    <location>
        <begin position="162"/>
        <end position="434"/>
    </location>
</feature>
<feature type="binding site" evidence="8">
    <location>
        <position position="388"/>
    </location>
    <ligand>
        <name>Mg(2+)</name>
        <dbReference type="ChEBI" id="CHEBI:18420"/>
        <note>catalytic</note>
    </ligand>
</feature>
<keyword evidence="3 8" id="KW-0479">Metal-binding</keyword>
<dbReference type="KEGG" id="dvn:HQ394_11960"/>
<keyword evidence="8" id="KW-1003">Cell membrane</keyword>
<feature type="compositionally biased region" description="Acidic residues" evidence="9">
    <location>
        <begin position="606"/>
        <end position="630"/>
    </location>
</feature>
<gene>
    <name evidence="8" type="primary">rne</name>
    <name evidence="12" type="ORF">HQ394_11960</name>
</gene>
<keyword evidence="8" id="KW-0472">Membrane</keyword>
<protein>
    <recommendedName>
        <fullName evidence="8">Ribonuclease E</fullName>
        <shortName evidence="8">RNase E</shortName>
        <ecNumber evidence="8">3.1.26.12</ecNumber>
    </recommendedName>
</protein>
<evidence type="ECO:0000313" key="13">
    <source>
        <dbReference type="Proteomes" id="UP000516369"/>
    </source>
</evidence>
<evidence type="ECO:0000256" key="5">
    <source>
        <dbReference type="ARBA" id="ARBA00022801"/>
    </source>
</evidence>
<keyword evidence="6 8" id="KW-0460">Magnesium</keyword>
<dbReference type="GO" id="GO:0009898">
    <property type="term" value="C:cytoplasmic side of plasma membrane"/>
    <property type="evidence" value="ECO:0007669"/>
    <property type="project" value="UniProtKB-UniRule"/>
</dbReference>
<dbReference type="EC" id="3.1.26.12" evidence="8"/>
<evidence type="ECO:0000259" key="10">
    <source>
        <dbReference type="Pfam" id="PF10150"/>
    </source>
</evidence>
<dbReference type="InterPro" id="IPR012340">
    <property type="entry name" value="NA-bd_OB-fold"/>
</dbReference>
<reference evidence="12 13" key="1">
    <citation type="submission" date="2020-05" db="EMBL/GenBank/DDBJ databases">
        <title>Complete closed genome sequence of Defluviicoccus vanus.</title>
        <authorList>
            <person name="Bessarab I."/>
            <person name="Arumugam K."/>
            <person name="Maszenan A.M."/>
            <person name="Seviour R.J."/>
            <person name="Williams R.B."/>
        </authorList>
    </citation>
    <scope>NUCLEOTIDE SEQUENCE [LARGE SCALE GENOMIC DNA]</scope>
    <source>
        <strain evidence="12 13">Ben 114</strain>
    </source>
</reference>
<feature type="binding site" evidence="8">
    <location>
        <position position="449"/>
    </location>
    <ligand>
        <name>Zn(2+)</name>
        <dbReference type="ChEBI" id="CHEBI:29105"/>
        <note>ligand shared between dimeric partners</note>
    </ligand>
</feature>
<comment type="subunit">
    <text evidence="8">Homotetramer formed by a dimer of dimers.</text>
</comment>
<dbReference type="GO" id="GO:0008033">
    <property type="term" value="P:tRNA processing"/>
    <property type="evidence" value="ECO:0007669"/>
    <property type="project" value="UniProtKB-UniRule"/>
</dbReference>
<dbReference type="GO" id="GO:0000049">
    <property type="term" value="F:tRNA binding"/>
    <property type="evidence" value="ECO:0007669"/>
    <property type="project" value="UniProtKB-KW"/>
</dbReference>
<feature type="region of interest" description="Disordered" evidence="9">
    <location>
        <begin position="555"/>
        <end position="801"/>
    </location>
</feature>
<keyword evidence="8" id="KW-0862">Zinc</keyword>
<organism evidence="12 13">
    <name type="scientific">Defluviicoccus vanus</name>
    <dbReference type="NCBI Taxonomy" id="111831"/>
    <lineage>
        <taxon>Bacteria</taxon>
        <taxon>Pseudomonadati</taxon>
        <taxon>Pseudomonadota</taxon>
        <taxon>Alphaproteobacteria</taxon>
        <taxon>Rhodospirillales</taxon>
        <taxon>Rhodospirillaceae</taxon>
        <taxon>Defluviicoccus</taxon>
    </lineage>
</organism>
<dbReference type="EMBL" id="CP053923">
    <property type="protein sequence ID" value="QNT69907.1"/>
    <property type="molecule type" value="Genomic_DNA"/>
</dbReference>
<dbReference type="GO" id="GO:0000287">
    <property type="term" value="F:magnesium ion binding"/>
    <property type="evidence" value="ECO:0007669"/>
    <property type="project" value="UniProtKB-UniRule"/>
</dbReference>
<evidence type="ECO:0000256" key="4">
    <source>
        <dbReference type="ARBA" id="ARBA00022759"/>
    </source>
</evidence>
<keyword evidence="8" id="KW-0699">rRNA-binding</keyword>
<keyword evidence="8" id="KW-0698">rRNA processing</keyword>
<dbReference type="Gene3D" id="2.40.50.140">
    <property type="entry name" value="Nucleic acid-binding proteins"/>
    <property type="match status" value="1"/>
</dbReference>
<comment type="cofactor">
    <cofactor evidence="8">
        <name>Zn(2+)</name>
        <dbReference type="ChEBI" id="CHEBI:29105"/>
    </cofactor>
    <text evidence="8">Binds 2 Zn(2+) ions per homotetramer.</text>
</comment>
<keyword evidence="1 8" id="KW-0963">Cytoplasm</keyword>
<dbReference type="PANTHER" id="PTHR30001:SF1">
    <property type="entry name" value="RIBONUCLEASE E_G-LIKE PROTEIN, CHLOROPLASTIC"/>
    <property type="match status" value="1"/>
</dbReference>
<dbReference type="RefSeq" id="WP_190260418.1">
    <property type="nucleotide sequence ID" value="NZ_CP053923.1"/>
</dbReference>
<comment type="catalytic activity">
    <reaction evidence="8">
        <text>Endonucleolytic cleavage of single-stranded RNA in A- and U-rich regions.</text>
        <dbReference type="EC" id="3.1.26.12"/>
    </reaction>
</comment>
<dbReference type="GO" id="GO:0008995">
    <property type="term" value="F:ribonuclease E activity"/>
    <property type="evidence" value="ECO:0007669"/>
    <property type="project" value="UniProtKB-EC"/>
</dbReference>
<dbReference type="SUPFAM" id="SSF50249">
    <property type="entry name" value="Nucleic acid-binding proteins"/>
    <property type="match status" value="1"/>
</dbReference>
<dbReference type="GO" id="GO:0019843">
    <property type="term" value="F:rRNA binding"/>
    <property type="evidence" value="ECO:0007669"/>
    <property type="project" value="UniProtKB-KW"/>
</dbReference>
<keyword evidence="8" id="KW-0997">Cell inner membrane</keyword>
<keyword evidence="2 8" id="KW-0540">Nuclease</keyword>
<dbReference type="HAMAP" id="MF_00970">
    <property type="entry name" value="RNase_E"/>
    <property type="match status" value="1"/>
</dbReference>
<dbReference type="InterPro" id="IPR028878">
    <property type="entry name" value="RNase_E"/>
</dbReference>
<evidence type="ECO:0000256" key="2">
    <source>
        <dbReference type="ARBA" id="ARBA00022722"/>
    </source>
</evidence>
<comment type="cofactor">
    <cofactor evidence="8">
        <name>Mg(2+)</name>
        <dbReference type="ChEBI" id="CHEBI:18420"/>
    </cofactor>
    <text evidence="8">Binds 1 Mg(2+) ion per subunit.</text>
</comment>
<feature type="compositionally biased region" description="Basic residues" evidence="9">
    <location>
        <begin position="571"/>
        <end position="581"/>
    </location>
</feature>
<dbReference type="Pfam" id="PF10150">
    <property type="entry name" value="RNase_E_G"/>
    <property type="match status" value="1"/>
</dbReference>
<dbReference type="CDD" id="cd04453">
    <property type="entry name" value="S1_RNase_E"/>
    <property type="match status" value="1"/>
</dbReference>
<dbReference type="PANTHER" id="PTHR30001">
    <property type="entry name" value="RIBONUCLEASE"/>
    <property type="match status" value="1"/>
</dbReference>
<feature type="compositionally biased region" description="Acidic residues" evidence="9">
    <location>
        <begin position="555"/>
        <end position="566"/>
    </location>
</feature>
<dbReference type="InterPro" id="IPR004659">
    <property type="entry name" value="RNase_E/G"/>
</dbReference>
<feature type="compositionally biased region" description="Basic residues" evidence="9">
    <location>
        <begin position="642"/>
        <end position="657"/>
    </location>
</feature>
<dbReference type="GO" id="GO:0005737">
    <property type="term" value="C:cytoplasm"/>
    <property type="evidence" value="ECO:0007669"/>
    <property type="project" value="UniProtKB-SubCell"/>
</dbReference>
<dbReference type="AlphaFoldDB" id="A0A7H1N2H1"/>
<keyword evidence="4 8" id="KW-0255">Endonuclease</keyword>
<sequence length="990" mass="108561">MLIDAAHPEETRVVVIDGARLEEFDVEVASRKQLKGNIYLAKITRVEPSLQAAFVDYGGNRHGFLAFNEIHPDYYQIPVADRERLLAEEAALAREAESRAAAEEAEDGEAIDDDDDMERRHLRLPSRHYKIQEVIKRRQIMLVQVAKEERGNKGAALTTYLSLAGRYCVLMPNTARGGGISRKITVTTDRKRLKKILTDLEVPEGMAVIVRTAGSGRSKAEIKRDYEYLMRLWSSIRETTLGSTAPALVYEEGSLIKRSIRDHYERDIEEIIIQGEPEYKIAREFMKLFIPSHAKRVKLYEEPEGGLYQAYNVEDQLDAMHQPVVQLRSGGYLVINPTEALVTIDVNSGRSTRERHIEETALRTNLEASDEIGRQLRLRDLAGLIVIDFIDMEVPRNQALVERRLKDAMKGDRARTQIGRISPFGLLELSRQRMRPSLLETSFEVCPHCRGAGVRRTTESTALAVLRKIEEEGSRHRAAEISVAMASAVANYLLNIKRRSLVAIEDRYDLIVAVTADDSLIPPDCRIERLRGIEARVEEVAAAAVVEEVAAVAAVEDEAETQAEQEDSAKRGRRRRGRRRRRPEDEAAAMEALPVADAGYDPALEFVDEDMEDDEEELDDAGEADGESEAEAGAGATAEPAKKRRRRGKRGGRRRSRRSDDREITGDMAASAPVEQPEDDADIAANTFTVDDEPEDFVDDDEVRPSDGLLTEDAADVVAAQDDVGDDGTDNDSEPSIAAVLSEERAAEKSDTPADGAAAAPAKRPRTRRRTPRPRKTAESEPPAEPQMDLPPVDPLPVAPIVEEPQTAAFTFLDSVVNPPLTGFVPDYRDRAVIGETFVASDPLPPLEPMPEAVSMDDGGFPAAGEADADAPRADSAWTAAEPIVIEPMAAEAIAIEAVTAEASDAPAPASDAPEIDAPEMAAAIDADVTTAVASDVADLAGETVADAASMPLTPPAVDVVDDATPPWRCNLKRTLRRRSRSSSSQRAVV</sequence>
<dbReference type="Proteomes" id="UP000516369">
    <property type="component" value="Chromosome"/>
</dbReference>
<dbReference type="Gene3D" id="3.40.1260.20">
    <property type="entry name" value="Ribonuclease E, catalytic domain"/>
    <property type="match status" value="1"/>
</dbReference>
<feature type="compositionally biased region" description="Acidic residues" evidence="9">
    <location>
        <begin position="723"/>
        <end position="733"/>
    </location>
</feature>
<feature type="compositionally biased region" description="Basic and acidic residues" evidence="9">
    <location>
        <begin position="742"/>
        <end position="752"/>
    </location>
</feature>
<dbReference type="GO" id="GO:0006364">
    <property type="term" value="P:rRNA processing"/>
    <property type="evidence" value="ECO:0007669"/>
    <property type="project" value="UniProtKB-UniRule"/>
</dbReference>
<feature type="region of interest" description="Disordered" evidence="9">
    <location>
        <begin position="97"/>
        <end position="117"/>
    </location>
</feature>
<evidence type="ECO:0000259" key="11">
    <source>
        <dbReference type="Pfam" id="PF20833"/>
    </source>
</evidence>
<evidence type="ECO:0000256" key="9">
    <source>
        <dbReference type="SAM" id="MobiDB-lite"/>
    </source>
</evidence>
<feature type="compositionally biased region" description="Acidic residues" evidence="9">
    <location>
        <begin position="103"/>
        <end position="116"/>
    </location>
</feature>
<comment type="similarity">
    <text evidence="8">Belongs to the RNase E/G family. RNase E subfamily.</text>
</comment>
<keyword evidence="13" id="KW-1185">Reference proteome</keyword>
<keyword evidence="5 8" id="KW-0378">Hydrolase</keyword>
<dbReference type="InterPro" id="IPR048583">
    <property type="entry name" value="RNase_E_G_thioredoxin-like"/>
</dbReference>
<keyword evidence="7 8" id="KW-0694">RNA-binding</keyword>
<comment type="function">
    <text evidence="8">Endoribonuclease that plays a central role in RNA processing and decay. Required for the maturation of 5S and 16S rRNAs and the majority of tRNAs. Also involved in the degradation of most mRNAs.</text>
</comment>
<feature type="compositionally biased region" description="Low complexity" evidence="9">
    <location>
        <begin position="753"/>
        <end position="762"/>
    </location>
</feature>
<feature type="domain" description="RNase E/G thioredoxin-like" evidence="11">
    <location>
        <begin position="445"/>
        <end position="529"/>
    </location>
</feature>
<evidence type="ECO:0000313" key="12">
    <source>
        <dbReference type="EMBL" id="QNT69907.1"/>
    </source>
</evidence>
<feature type="compositionally biased region" description="Basic residues" evidence="9">
    <location>
        <begin position="763"/>
        <end position="775"/>
    </location>
</feature>
<evidence type="ECO:0000256" key="3">
    <source>
        <dbReference type="ARBA" id="ARBA00022723"/>
    </source>
</evidence>
<comment type="subcellular location">
    <subcellularLocation>
        <location evidence="8">Cytoplasm</location>
    </subcellularLocation>
    <subcellularLocation>
        <location evidence="8">Cell inner membrane</location>
        <topology evidence="8">Peripheral membrane protein</topology>
        <orientation evidence="8">Cytoplasmic side</orientation>
    </subcellularLocation>
</comment>
<feature type="compositionally biased region" description="Acidic residues" evidence="9">
    <location>
        <begin position="690"/>
        <end position="702"/>
    </location>
</feature>
<dbReference type="InterPro" id="IPR019307">
    <property type="entry name" value="RNA-bd_AU-1/RNase_E/G"/>
</dbReference>
<feature type="binding site" evidence="8">
    <location>
        <position position="446"/>
    </location>
    <ligand>
        <name>Zn(2+)</name>
        <dbReference type="ChEBI" id="CHEBI:29105"/>
        <note>ligand shared between dimeric partners</note>
    </ligand>
</feature>
<dbReference type="Pfam" id="PF20833">
    <property type="entry name" value="RNase_E_G_Thio"/>
    <property type="match status" value="1"/>
</dbReference>
<keyword evidence="8" id="KW-0820">tRNA-binding</keyword>
<evidence type="ECO:0000256" key="7">
    <source>
        <dbReference type="ARBA" id="ARBA00022884"/>
    </source>
</evidence>
<accession>A0A7H1N2H1</accession>
<evidence type="ECO:0000256" key="6">
    <source>
        <dbReference type="ARBA" id="ARBA00022842"/>
    </source>
</evidence>
<evidence type="ECO:0000256" key="1">
    <source>
        <dbReference type="ARBA" id="ARBA00022490"/>
    </source>
</evidence>
<dbReference type="GO" id="GO:0006402">
    <property type="term" value="P:mRNA catabolic process"/>
    <property type="evidence" value="ECO:0007669"/>
    <property type="project" value="UniProtKB-UniRule"/>
</dbReference>
<dbReference type="NCBIfam" id="TIGR00757">
    <property type="entry name" value="RNaseEG"/>
    <property type="match status" value="1"/>
</dbReference>
<evidence type="ECO:0000256" key="8">
    <source>
        <dbReference type="HAMAP-Rule" id="MF_00970"/>
    </source>
</evidence>
<keyword evidence="8" id="KW-0819">tRNA processing</keyword>